<sequence length="467" mass="49937">MSIALDVDRWWPRPGHGAPEGPCQILCNPEPRRLPGRGGTGQGGTGMMALPAPINGHDHGYGIRTLDFGANDDALEPWIAGLRLRPRTDPYLEALVAFSRLARSGCAGTVHCHNSLNAGRLVEEAGDVVRAARDVGIRLALSCPLLDASPMVYGGAEAYRRTLGAAEADWLDGLLPRYAPIPDQIAAVEEIARRHAGPMVDVQLGPIGPQWCSDAMLEAVAEASERHDRRIHMHLLESPRQRGWLDRRFAHGVVAHLDAIGFLSPRLTVAHGVQLTAAEAELLAERGVRLASNPSANLRLRSGILPRDVAARMATGIGLDGTGFDDAQDIWAEMRLFGMLQAGRGLETAMPVAAVFDAACGINADIGAMPRGADIVTLDWAALSAEALWPDDAPGERLLARMGARHVRDLVVAGRAVLRDGALTGIDADAALAELVAQARADLPRLEALRPDVRRTAALTRAHYARS</sequence>
<dbReference type="EMBL" id="APGJ01000001">
    <property type="protein sequence ID" value="EYD73823.1"/>
    <property type="molecule type" value="Genomic_DNA"/>
</dbReference>
<dbReference type="PANTHER" id="PTHR43794:SF11">
    <property type="entry name" value="AMIDOHYDROLASE-RELATED DOMAIN-CONTAINING PROTEIN"/>
    <property type="match status" value="1"/>
</dbReference>
<proteinExistence type="inferred from homology"/>
<reference evidence="5 6" key="1">
    <citation type="submission" date="2013-03" db="EMBL/GenBank/DDBJ databases">
        <authorList>
            <person name="Fiebig A."/>
            <person name="Goeker M."/>
            <person name="Klenk H.-P.P."/>
        </authorList>
    </citation>
    <scope>NUCLEOTIDE SEQUENCE [LARGE SCALE GENOMIC DNA]</scope>
    <source>
        <strain evidence="5 6">DSM 17492</strain>
    </source>
</reference>
<dbReference type="PATRIC" id="fig|1122180.6.peg.384"/>
<evidence type="ECO:0000259" key="4">
    <source>
        <dbReference type="Pfam" id="PF01979"/>
    </source>
</evidence>
<dbReference type="SUPFAM" id="SSF51338">
    <property type="entry name" value="Composite domain of metallo-dependent hydrolases"/>
    <property type="match status" value="1"/>
</dbReference>
<gene>
    <name evidence="5" type="ORF">Lokhon_00379</name>
</gene>
<feature type="region of interest" description="Disordered" evidence="3">
    <location>
        <begin position="21"/>
        <end position="44"/>
    </location>
</feature>
<dbReference type="InterPro" id="IPR006680">
    <property type="entry name" value="Amidohydro-rel"/>
</dbReference>
<evidence type="ECO:0000256" key="3">
    <source>
        <dbReference type="SAM" id="MobiDB-lite"/>
    </source>
</evidence>
<accession>A0A017HI34</accession>
<dbReference type="Pfam" id="PF01979">
    <property type="entry name" value="Amidohydro_1"/>
    <property type="match status" value="1"/>
</dbReference>
<evidence type="ECO:0000313" key="6">
    <source>
        <dbReference type="Proteomes" id="UP000025047"/>
    </source>
</evidence>
<dbReference type="Proteomes" id="UP000025047">
    <property type="component" value="Unassembled WGS sequence"/>
</dbReference>
<dbReference type="HOGENOM" id="CLU_012358_2_2_5"/>
<dbReference type="eggNOG" id="COG0402">
    <property type="taxonomic scope" value="Bacteria"/>
</dbReference>
<comment type="similarity">
    <text evidence="1">Belongs to the metallo-dependent hydrolases superfamily. ATZ/TRZ family.</text>
</comment>
<evidence type="ECO:0000256" key="2">
    <source>
        <dbReference type="ARBA" id="ARBA00022801"/>
    </source>
</evidence>
<dbReference type="PANTHER" id="PTHR43794">
    <property type="entry name" value="AMINOHYDROLASE SSNA-RELATED"/>
    <property type="match status" value="1"/>
</dbReference>
<keyword evidence="2 5" id="KW-0378">Hydrolase</keyword>
<comment type="caution">
    <text evidence="5">The sequence shown here is derived from an EMBL/GenBank/DDBJ whole genome shotgun (WGS) entry which is preliminary data.</text>
</comment>
<organism evidence="5 6">
    <name type="scientific">Limimaricola hongkongensis DSM 17492</name>
    <dbReference type="NCBI Taxonomy" id="1122180"/>
    <lineage>
        <taxon>Bacteria</taxon>
        <taxon>Pseudomonadati</taxon>
        <taxon>Pseudomonadota</taxon>
        <taxon>Alphaproteobacteria</taxon>
        <taxon>Rhodobacterales</taxon>
        <taxon>Paracoccaceae</taxon>
        <taxon>Limimaricola</taxon>
    </lineage>
</organism>
<keyword evidence="6" id="KW-1185">Reference proteome</keyword>
<dbReference type="RefSeq" id="WP_017929490.1">
    <property type="nucleotide sequence ID" value="NZ_KB823001.1"/>
</dbReference>
<dbReference type="InterPro" id="IPR050287">
    <property type="entry name" value="MTA/SAH_deaminase"/>
</dbReference>
<dbReference type="STRING" id="1122180.Lokhon_00379"/>
<name>A0A017HI34_9RHOB</name>
<dbReference type="InterPro" id="IPR032466">
    <property type="entry name" value="Metal_Hydrolase"/>
</dbReference>
<dbReference type="AlphaFoldDB" id="A0A017HI34"/>
<feature type="domain" description="Amidohydrolase-related" evidence="4">
    <location>
        <begin position="49"/>
        <end position="359"/>
    </location>
</feature>
<dbReference type="InterPro" id="IPR011059">
    <property type="entry name" value="Metal-dep_hydrolase_composite"/>
</dbReference>
<dbReference type="Gene3D" id="3.20.20.140">
    <property type="entry name" value="Metal-dependent hydrolases"/>
    <property type="match status" value="1"/>
</dbReference>
<evidence type="ECO:0000313" key="5">
    <source>
        <dbReference type="EMBL" id="EYD73823.1"/>
    </source>
</evidence>
<dbReference type="SUPFAM" id="SSF51556">
    <property type="entry name" value="Metallo-dependent hydrolases"/>
    <property type="match status" value="1"/>
</dbReference>
<protein>
    <submittedName>
        <fullName evidence="5">Chlorohydrolase/deaminase family protein</fullName>
    </submittedName>
</protein>
<evidence type="ECO:0000256" key="1">
    <source>
        <dbReference type="ARBA" id="ARBA00006745"/>
    </source>
</evidence>
<dbReference type="GO" id="GO:0016810">
    <property type="term" value="F:hydrolase activity, acting on carbon-nitrogen (but not peptide) bonds"/>
    <property type="evidence" value="ECO:0007669"/>
    <property type="project" value="InterPro"/>
</dbReference>